<gene>
    <name evidence="1" type="ORF">G8E09_13405</name>
</gene>
<name>A0A6H0FWF5_ACIPI</name>
<protein>
    <recommendedName>
        <fullName evidence="3">Flagellar basal body rod protein FlgB</fullName>
    </recommendedName>
</protein>
<evidence type="ECO:0008006" key="3">
    <source>
        <dbReference type="Google" id="ProtNLM"/>
    </source>
</evidence>
<sequence length="114" mass="12794">MDNINSISNSLLNAMNVQDMRVKVASTNIASLNLVGQKGINFDYKRLLKDISAHNLDYNNLDIERYKSNIPKSLIKLDEQTFEAVAASGRYQGIAEMLNRNYGLMQLVIQGKEG</sequence>
<organism evidence="1 2">
    <name type="scientific">Acinetobacter pittii</name>
    <name type="common">Acinetobacter genomosp. 3</name>
    <dbReference type="NCBI Taxonomy" id="48296"/>
    <lineage>
        <taxon>Bacteria</taxon>
        <taxon>Pseudomonadati</taxon>
        <taxon>Pseudomonadota</taxon>
        <taxon>Gammaproteobacteria</taxon>
        <taxon>Moraxellales</taxon>
        <taxon>Moraxellaceae</taxon>
        <taxon>Acinetobacter</taxon>
        <taxon>Acinetobacter calcoaceticus/baumannii complex</taxon>
    </lineage>
</organism>
<accession>A0A6H0FWF5</accession>
<dbReference type="Proteomes" id="UP000501692">
    <property type="component" value="Chromosome"/>
</dbReference>
<dbReference type="AlphaFoldDB" id="A0A6H0FWF5"/>
<dbReference type="RefSeq" id="WP_167563937.1">
    <property type="nucleotide sequence ID" value="NZ_CP049806.1"/>
</dbReference>
<proteinExistence type="predicted"/>
<dbReference type="EMBL" id="CP049806">
    <property type="protein sequence ID" value="QIT18636.1"/>
    <property type="molecule type" value="Genomic_DNA"/>
</dbReference>
<evidence type="ECO:0000313" key="1">
    <source>
        <dbReference type="EMBL" id="QIT18636.1"/>
    </source>
</evidence>
<reference evidence="1 2" key="1">
    <citation type="submission" date="2020-03" db="EMBL/GenBank/DDBJ databases">
        <authorList>
            <person name="Zhang L."/>
            <person name="Han X."/>
            <person name="Chen Y."/>
            <person name="Yu Y."/>
        </authorList>
    </citation>
    <scope>NUCLEOTIDE SEQUENCE [LARGE SCALE GENOMIC DNA]</scope>
    <source>
        <strain evidence="1 2">A1254</strain>
    </source>
</reference>
<evidence type="ECO:0000313" key="2">
    <source>
        <dbReference type="Proteomes" id="UP000501692"/>
    </source>
</evidence>